<evidence type="ECO:0000313" key="2">
    <source>
        <dbReference type="EMBL" id="JAH79999.1"/>
    </source>
</evidence>
<dbReference type="EMBL" id="GBXM01028578">
    <property type="protein sequence ID" value="JAH79999.1"/>
    <property type="molecule type" value="Transcribed_RNA"/>
</dbReference>
<name>A0A0E9VPD7_ANGAN</name>
<sequence length="53" mass="5910">MANPLPPSKRGRPAAQGTTRWIWSPNWGRPSSSPRPLLRRRWAGATAMCVIVL</sequence>
<reference evidence="2" key="1">
    <citation type="submission" date="2014-11" db="EMBL/GenBank/DDBJ databases">
        <authorList>
            <person name="Amaro Gonzalez C."/>
        </authorList>
    </citation>
    <scope>NUCLEOTIDE SEQUENCE</scope>
</reference>
<reference evidence="2" key="2">
    <citation type="journal article" date="2015" name="Fish Shellfish Immunol.">
        <title>Early steps in the European eel (Anguilla anguilla)-Vibrio vulnificus interaction in the gills: Role of the RtxA13 toxin.</title>
        <authorList>
            <person name="Callol A."/>
            <person name="Pajuelo D."/>
            <person name="Ebbesson L."/>
            <person name="Teles M."/>
            <person name="MacKenzie S."/>
            <person name="Amaro C."/>
        </authorList>
    </citation>
    <scope>NUCLEOTIDE SEQUENCE</scope>
</reference>
<proteinExistence type="predicted"/>
<accession>A0A0E9VPD7</accession>
<organism evidence="2">
    <name type="scientific">Anguilla anguilla</name>
    <name type="common">European freshwater eel</name>
    <name type="synonym">Muraena anguilla</name>
    <dbReference type="NCBI Taxonomy" id="7936"/>
    <lineage>
        <taxon>Eukaryota</taxon>
        <taxon>Metazoa</taxon>
        <taxon>Chordata</taxon>
        <taxon>Craniata</taxon>
        <taxon>Vertebrata</taxon>
        <taxon>Euteleostomi</taxon>
        <taxon>Actinopterygii</taxon>
        <taxon>Neopterygii</taxon>
        <taxon>Teleostei</taxon>
        <taxon>Anguilliformes</taxon>
        <taxon>Anguillidae</taxon>
        <taxon>Anguilla</taxon>
    </lineage>
</organism>
<protein>
    <submittedName>
        <fullName evidence="2">Uncharacterized protein</fullName>
    </submittedName>
</protein>
<feature type="region of interest" description="Disordered" evidence="1">
    <location>
        <begin position="1"/>
        <end position="35"/>
    </location>
</feature>
<dbReference type="AlphaFoldDB" id="A0A0E9VPD7"/>
<evidence type="ECO:0000256" key="1">
    <source>
        <dbReference type="SAM" id="MobiDB-lite"/>
    </source>
</evidence>